<organism evidence="1 2">
    <name type="scientific">Paeniglutamicibacter gangotriensis</name>
    <dbReference type="NCBI Taxonomy" id="254787"/>
    <lineage>
        <taxon>Bacteria</taxon>
        <taxon>Bacillati</taxon>
        <taxon>Actinomycetota</taxon>
        <taxon>Actinomycetes</taxon>
        <taxon>Micrococcales</taxon>
        <taxon>Micrococcaceae</taxon>
        <taxon>Paeniglutamicibacter</taxon>
    </lineage>
</organism>
<comment type="caution">
    <text evidence="1">The sequence shown here is derived from an EMBL/GenBank/DDBJ whole genome shotgun (WGS) entry which is preliminary data.</text>
</comment>
<proteinExistence type="predicted"/>
<dbReference type="RefSeq" id="WP_007269611.1">
    <property type="nucleotide sequence ID" value="NZ_VOBL01000020.1"/>
</dbReference>
<gene>
    <name evidence="1" type="ORF">FQ154_16395</name>
</gene>
<protein>
    <submittedName>
        <fullName evidence="1">Uncharacterized protein</fullName>
    </submittedName>
</protein>
<sequence>MNLANVIAEPQSGRKHAVILDHLDYSQAVILQNRPIPWEDPMAYANFIGQAQGLLKPDAALLHLDRFYAHRMATGQSLHEDMSARSRTGFALRTMLADAQTLELVMGIAKTFSQTQREAVVLHVPSPMAWLVATHAFSGKDDAADLDADDAENASMYVADWLRNFSALPIAGVLLDDRTPAGSAQLPAVGLEVYTPIINVAQNYRWTLGIRSEDSVAFREPEIEGQVLSGGFWGTSTSPLPDSGFYFSQLPAAAVPEDVITLMAGFK</sequence>
<evidence type="ECO:0000313" key="1">
    <source>
        <dbReference type="EMBL" id="KAA0974215.1"/>
    </source>
</evidence>
<name>A0A5B0E7S1_9MICC</name>
<dbReference type="AlphaFoldDB" id="A0A5B0E7S1"/>
<dbReference type="Proteomes" id="UP000323856">
    <property type="component" value="Unassembled WGS sequence"/>
</dbReference>
<evidence type="ECO:0000313" key="2">
    <source>
        <dbReference type="Proteomes" id="UP000323856"/>
    </source>
</evidence>
<accession>A0A5B0E7S1</accession>
<dbReference type="OrthoDB" id="9130284at2"/>
<dbReference type="EMBL" id="VOBL01000020">
    <property type="protein sequence ID" value="KAA0974215.1"/>
    <property type="molecule type" value="Genomic_DNA"/>
</dbReference>
<reference evidence="1 2" key="1">
    <citation type="submission" date="2019-07" db="EMBL/GenBank/DDBJ databases">
        <title>Analysis of the biochemical properties, biological activity and biotechnological potential of siderophores and biosurfactants produced by Antarctic psychrotolerant bacteria.</title>
        <authorList>
            <person name="Styczynski M."/>
            <person name="Krucon T."/>
            <person name="Decewicz P."/>
            <person name="Dziewit L."/>
        </authorList>
    </citation>
    <scope>NUCLEOTIDE SEQUENCE [LARGE SCALE GENOMIC DNA]</scope>
    <source>
        <strain evidence="1 2">ANT_H27</strain>
    </source>
</reference>